<name>A0A8S9FEY1_BRACR</name>
<protein>
    <submittedName>
        <fullName evidence="1">Uncharacterized protein</fullName>
    </submittedName>
</protein>
<sequence>MFLKDKADLAYSKLADIPSLKCYLKPEACTFLWTQLEMSSFLNIKDDEDFCEKLATEENLVLLPGITQYHMHHLCIDQRSAQQY</sequence>
<dbReference type="AlphaFoldDB" id="A0A8S9FEY1"/>
<gene>
    <name evidence="2" type="ORF">F2Q68_00037329</name>
    <name evidence="1" type="ORF">F2Q70_00032972</name>
</gene>
<dbReference type="InterPro" id="IPR015424">
    <property type="entry name" value="PyrdxlP-dep_Trfase"/>
</dbReference>
<dbReference type="EMBL" id="QGKW02001988">
    <property type="protein sequence ID" value="KAF2552312.1"/>
    <property type="molecule type" value="Genomic_DNA"/>
</dbReference>
<dbReference type="Gene3D" id="3.90.1150.10">
    <property type="entry name" value="Aspartate Aminotransferase, domain 1"/>
    <property type="match status" value="1"/>
</dbReference>
<comment type="caution">
    <text evidence="1">The sequence shown here is derived from an EMBL/GenBank/DDBJ whole genome shotgun (WGS) entry which is preliminary data.</text>
</comment>
<dbReference type="PANTHER" id="PTHR45744:SF30">
    <property type="entry name" value="AMINOTRANSFERASE CLASS I_CLASSII DOMAIN-CONTAINING PROTEIN"/>
    <property type="match status" value="1"/>
</dbReference>
<evidence type="ECO:0000313" key="1">
    <source>
        <dbReference type="EMBL" id="KAF2532243.1"/>
    </source>
</evidence>
<organism evidence="1">
    <name type="scientific">Brassica cretica</name>
    <name type="common">Mustard</name>
    <dbReference type="NCBI Taxonomy" id="69181"/>
    <lineage>
        <taxon>Eukaryota</taxon>
        <taxon>Viridiplantae</taxon>
        <taxon>Streptophyta</taxon>
        <taxon>Embryophyta</taxon>
        <taxon>Tracheophyta</taxon>
        <taxon>Spermatophyta</taxon>
        <taxon>Magnoliopsida</taxon>
        <taxon>eudicotyledons</taxon>
        <taxon>Gunneridae</taxon>
        <taxon>Pentapetalae</taxon>
        <taxon>rosids</taxon>
        <taxon>malvids</taxon>
        <taxon>Brassicales</taxon>
        <taxon>Brassicaceae</taxon>
        <taxon>Brassiceae</taxon>
        <taxon>Brassica</taxon>
    </lineage>
</organism>
<dbReference type="SUPFAM" id="SSF53383">
    <property type="entry name" value="PLP-dependent transferases"/>
    <property type="match status" value="1"/>
</dbReference>
<dbReference type="Proteomes" id="UP000712281">
    <property type="component" value="Unassembled WGS sequence"/>
</dbReference>
<reference evidence="1" key="1">
    <citation type="submission" date="2019-12" db="EMBL/GenBank/DDBJ databases">
        <title>Genome sequencing and annotation of Brassica cretica.</title>
        <authorList>
            <person name="Studholme D.J."/>
            <person name="Sarris P.F."/>
        </authorList>
    </citation>
    <scope>NUCLEOTIDE SEQUENCE</scope>
    <source>
        <strain evidence="2">PFS-001/15</strain>
        <strain evidence="1">PFS-102/07</strain>
        <tissue evidence="1">Leaf</tissue>
    </source>
</reference>
<dbReference type="GO" id="GO:0006572">
    <property type="term" value="P:L-tyrosine catabolic process"/>
    <property type="evidence" value="ECO:0007669"/>
    <property type="project" value="TreeGrafter"/>
</dbReference>
<dbReference type="PANTHER" id="PTHR45744">
    <property type="entry name" value="TYROSINE AMINOTRANSFERASE"/>
    <property type="match status" value="1"/>
</dbReference>
<proteinExistence type="predicted"/>
<dbReference type="EMBL" id="QGKY02002305">
    <property type="protein sequence ID" value="KAF2532243.1"/>
    <property type="molecule type" value="Genomic_DNA"/>
</dbReference>
<dbReference type="OrthoDB" id="7042322at2759"/>
<accession>A0A8S9FEY1</accession>
<dbReference type="InterPro" id="IPR015422">
    <property type="entry name" value="PyrdxlP-dep_Trfase_small"/>
</dbReference>
<evidence type="ECO:0000313" key="2">
    <source>
        <dbReference type="EMBL" id="KAF2552312.1"/>
    </source>
</evidence>
<dbReference type="GO" id="GO:0004838">
    <property type="term" value="F:L-tyrosine-2-oxoglutarate transaminase activity"/>
    <property type="evidence" value="ECO:0007669"/>
    <property type="project" value="TreeGrafter"/>
</dbReference>
<dbReference type="GO" id="GO:0005829">
    <property type="term" value="C:cytosol"/>
    <property type="evidence" value="ECO:0007669"/>
    <property type="project" value="TreeGrafter"/>
</dbReference>